<keyword evidence="2" id="KW-1185">Reference proteome</keyword>
<proteinExistence type="predicted"/>
<dbReference type="RefSeq" id="WP_135415835.1">
    <property type="nucleotide sequence ID" value="NZ_SRLB01000011.1"/>
</dbReference>
<dbReference type="EMBL" id="SRLB01000011">
    <property type="protein sequence ID" value="TGD98245.1"/>
    <property type="molecule type" value="Genomic_DNA"/>
</dbReference>
<protein>
    <submittedName>
        <fullName evidence="1">Uncharacterized protein</fullName>
    </submittedName>
</protein>
<sequence>MVGDAMRQILDFFELLNLAGGSEAELIAWEVISVSMNSPLTVTARAVPKVAGIDAVAIARREKNNIAYSFSNIIKGERIPNWMNDDAREKAKSFLKRNTNGVGRTDIVFYENARPLIVKPRAAKQAFQNIERYERSLIPVVHEVDLSRVEYGSIEAKLNSLTSWYGKPAIVVKERLSKRDITCVLRPEVAHEIGKLHSWVEIWVGKRVMVSGRLNFQKDGRLQLISADHIEIIDQGPIKFEDIADPNFTGGLGVRDYLNQLWGEDID</sequence>
<dbReference type="AlphaFoldDB" id="A0A4Z0NNH3"/>
<evidence type="ECO:0000313" key="1">
    <source>
        <dbReference type="EMBL" id="TGD98245.1"/>
    </source>
</evidence>
<name>A0A4Z0NNH3_9HYPH</name>
<comment type="caution">
    <text evidence="1">The sequence shown here is derived from an EMBL/GenBank/DDBJ whole genome shotgun (WGS) entry which is preliminary data.</text>
</comment>
<reference evidence="1 2" key="1">
    <citation type="submission" date="2019-04" db="EMBL/GenBank/DDBJ databases">
        <authorList>
            <person name="Feng G."/>
            <person name="Zhu H."/>
        </authorList>
    </citation>
    <scope>NUCLEOTIDE SEQUENCE [LARGE SCALE GENOMIC DNA]</scope>
    <source>
        <strain evidence="1 2">6HR-1</strain>
    </source>
</reference>
<dbReference type="Proteomes" id="UP000297535">
    <property type="component" value="Unassembled WGS sequence"/>
</dbReference>
<gene>
    <name evidence="1" type="ORF">EU555_16170</name>
</gene>
<evidence type="ECO:0000313" key="2">
    <source>
        <dbReference type="Proteomes" id="UP000297535"/>
    </source>
</evidence>
<organism evidence="1 2">
    <name type="scientific">Methylobacterium nonmethylotrophicum</name>
    <dbReference type="NCBI Taxonomy" id="1141884"/>
    <lineage>
        <taxon>Bacteria</taxon>
        <taxon>Pseudomonadati</taxon>
        <taxon>Pseudomonadota</taxon>
        <taxon>Alphaproteobacteria</taxon>
        <taxon>Hyphomicrobiales</taxon>
        <taxon>Methylobacteriaceae</taxon>
        <taxon>Methylobacterium</taxon>
    </lineage>
</organism>
<dbReference type="OrthoDB" id="7998346at2"/>
<accession>A0A4Z0NNH3</accession>